<evidence type="ECO:0000256" key="1">
    <source>
        <dbReference type="SAM" id="Phobius"/>
    </source>
</evidence>
<protein>
    <submittedName>
        <fullName evidence="3">Putative beta-lactamase</fullName>
    </submittedName>
</protein>
<evidence type="ECO:0000313" key="3">
    <source>
        <dbReference type="EMBL" id="AGI69372.1"/>
    </source>
</evidence>
<dbReference type="PANTHER" id="PTHR43283">
    <property type="entry name" value="BETA-LACTAMASE-RELATED"/>
    <property type="match status" value="1"/>
</dbReference>
<dbReference type="AlphaFoldDB" id="M9RAY3"/>
<evidence type="ECO:0000313" key="4">
    <source>
        <dbReference type="Proteomes" id="UP000005307"/>
    </source>
</evidence>
<dbReference type="InterPro" id="IPR050789">
    <property type="entry name" value="Diverse_Enzym_Activities"/>
</dbReference>
<accession>M9RAY3</accession>
<dbReference type="InterPro" id="IPR001466">
    <property type="entry name" value="Beta-lactam-related"/>
</dbReference>
<keyword evidence="1" id="KW-0812">Transmembrane</keyword>
<reference evidence="3 4" key="1">
    <citation type="journal article" date="2013" name="PLoS ONE">
        <title>Poles Apart: Arctic and Antarctic Octadecabacter strains Share High Genome Plasticity and a New Type of Xanthorhodopsin.</title>
        <authorList>
            <person name="Vollmers J."/>
            <person name="Voget S."/>
            <person name="Dietrich S."/>
            <person name="Gollnow K."/>
            <person name="Smits M."/>
            <person name="Meyer K."/>
            <person name="Brinkhoff T."/>
            <person name="Simon M."/>
            <person name="Daniel R."/>
        </authorList>
    </citation>
    <scope>NUCLEOTIDE SEQUENCE [LARGE SCALE GENOMIC DNA]</scope>
    <source>
        <strain evidence="3 4">307</strain>
    </source>
</reference>
<organism evidence="3 4">
    <name type="scientific">Octadecabacter antarcticus 307</name>
    <dbReference type="NCBI Taxonomy" id="391626"/>
    <lineage>
        <taxon>Bacteria</taxon>
        <taxon>Pseudomonadati</taxon>
        <taxon>Pseudomonadota</taxon>
        <taxon>Alphaproteobacteria</taxon>
        <taxon>Rhodobacterales</taxon>
        <taxon>Roseobacteraceae</taxon>
        <taxon>Octadecabacter</taxon>
    </lineage>
</organism>
<dbReference type="SUPFAM" id="SSF56601">
    <property type="entry name" value="beta-lactamase/transpeptidase-like"/>
    <property type="match status" value="1"/>
</dbReference>
<evidence type="ECO:0000259" key="2">
    <source>
        <dbReference type="Pfam" id="PF00144"/>
    </source>
</evidence>
<dbReference type="EMBL" id="CP003740">
    <property type="protein sequence ID" value="AGI69372.1"/>
    <property type="molecule type" value="Genomic_DNA"/>
</dbReference>
<dbReference type="STRING" id="391626.OAN307_c39440"/>
<dbReference type="RefSeq" id="WP_015501312.1">
    <property type="nucleotide sequence ID" value="NC_020911.1"/>
</dbReference>
<dbReference type="eggNOG" id="COG1680">
    <property type="taxonomic scope" value="Bacteria"/>
</dbReference>
<dbReference type="Proteomes" id="UP000005307">
    <property type="component" value="Chromosome"/>
</dbReference>
<proteinExistence type="predicted"/>
<keyword evidence="1" id="KW-1133">Transmembrane helix</keyword>
<feature type="domain" description="Beta-lactamase-related" evidence="2">
    <location>
        <begin position="126"/>
        <end position="373"/>
    </location>
</feature>
<gene>
    <name evidence="3" type="ORF">OAN307_c39440</name>
</gene>
<dbReference type="KEGG" id="oat:OAN307_c39440"/>
<sequence>MKTFLKWLLRGVLISTAMIVLIAVLQREKLTRLMAVNSLFSEDRIVENFTSMDTMFENVTLTPQTDTVNRLATGAPMDMPAGFTTWARDRAVTGIIVVQNGIIRFEDYPLTAIGETDPANSTRISWSMAKSFLSVLLGILHEDGTIPGLDAPVIQYVPSLAGSAYESASIRNVMQMSTGVTFDETYLDFWSDINKMGRVLALGQSMDSFAEGLDETFVEPGTEWKYVSIDTHILGMVIRGATGRSIPDLLTQKVITPLGPTVTPYYVTDGHGVAFVLGGLNLTTHDYALFGHMIANGGIAYGTRIVSEGWIDESTAPSANTAVGDYGYGYQWWIPDGADAGQFMARGIYGQYIYIDRERGVVIAVNAADRQFREDGVEDSNIEMFRAIAESLD</sequence>
<dbReference type="PANTHER" id="PTHR43283:SF14">
    <property type="entry name" value="BLL8153 PROTEIN"/>
    <property type="match status" value="1"/>
</dbReference>
<name>M9RAY3_9RHOB</name>
<dbReference type="HOGENOM" id="CLU_030169_0_0_5"/>
<keyword evidence="1" id="KW-0472">Membrane</keyword>
<dbReference type="Pfam" id="PF00144">
    <property type="entry name" value="Beta-lactamase"/>
    <property type="match status" value="1"/>
</dbReference>
<dbReference type="Gene3D" id="3.40.710.10">
    <property type="entry name" value="DD-peptidase/beta-lactamase superfamily"/>
    <property type="match status" value="1"/>
</dbReference>
<dbReference type="InterPro" id="IPR012338">
    <property type="entry name" value="Beta-lactam/transpept-like"/>
</dbReference>
<feature type="transmembrane region" description="Helical" evidence="1">
    <location>
        <begin position="7"/>
        <end position="25"/>
    </location>
</feature>
<dbReference type="OrthoDB" id="9814204at2"/>
<keyword evidence="4" id="KW-1185">Reference proteome</keyword>